<dbReference type="Pfam" id="PF00198">
    <property type="entry name" value="2-oxoacid_dh"/>
    <property type="match status" value="1"/>
</dbReference>
<dbReference type="SUPFAM" id="SSF51230">
    <property type="entry name" value="Single hybrid motif"/>
    <property type="match status" value="1"/>
</dbReference>
<organism evidence="7 8">
    <name type="scientific">Plasticicumulans lactativorans</name>
    <dbReference type="NCBI Taxonomy" id="1133106"/>
    <lineage>
        <taxon>Bacteria</taxon>
        <taxon>Pseudomonadati</taxon>
        <taxon>Pseudomonadota</taxon>
        <taxon>Gammaproteobacteria</taxon>
        <taxon>Candidatus Competibacteraceae</taxon>
        <taxon>Plasticicumulans</taxon>
    </lineage>
</organism>
<keyword evidence="4" id="KW-0012">Acyltransferase</keyword>
<dbReference type="Pfam" id="PF02817">
    <property type="entry name" value="E3_binding"/>
    <property type="match status" value="1"/>
</dbReference>
<dbReference type="Gene3D" id="4.10.320.10">
    <property type="entry name" value="E3-binding domain"/>
    <property type="match status" value="1"/>
</dbReference>
<keyword evidence="7" id="KW-0670">Pyruvate</keyword>
<name>A0A4R2KWA4_9GAMM</name>
<keyword evidence="8" id="KW-1185">Reference proteome</keyword>
<dbReference type="GO" id="GO:0016746">
    <property type="term" value="F:acyltransferase activity"/>
    <property type="evidence" value="ECO:0007669"/>
    <property type="project" value="UniProtKB-KW"/>
</dbReference>
<evidence type="ECO:0000259" key="6">
    <source>
        <dbReference type="PROSITE" id="PS51826"/>
    </source>
</evidence>
<dbReference type="EMBL" id="SLWY01000023">
    <property type="protein sequence ID" value="TCO78153.1"/>
    <property type="molecule type" value="Genomic_DNA"/>
</dbReference>
<dbReference type="InterPro" id="IPR011053">
    <property type="entry name" value="Single_hybrid_motif"/>
</dbReference>
<dbReference type="AlphaFoldDB" id="A0A4R2KWA4"/>
<dbReference type="Gene3D" id="2.40.50.100">
    <property type="match status" value="1"/>
</dbReference>
<gene>
    <name evidence="7" type="ORF">EV699_12330</name>
</gene>
<evidence type="ECO:0000313" key="7">
    <source>
        <dbReference type="EMBL" id="TCO78153.1"/>
    </source>
</evidence>
<accession>A0A4R2KWA4</accession>
<evidence type="ECO:0000313" key="8">
    <source>
        <dbReference type="Proteomes" id="UP000295765"/>
    </source>
</evidence>
<comment type="similarity">
    <text evidence="2 4">Belongs to the 2-oxoacid dehydrogenase family.</text>
</comment>
<protein>
    <recommendedName>
        <fullName evidence="4">Dihydrolipoamide acetyltransferase component of pyruvate dehydrogenase complex</fullName>
        <ecNumber evidence="4">2.3.1.-</ecNumber>
    </recommendedName>
</protein>
<evidence type="ECO:0000256" key="1">
    <source>
        <dbReference type="ARBA" id="ARBA00001938"/>
    </source>
</evidence>
<dbReference type="InterPro" id="IPR023213">
    <property type="entry name" value="CAT-like_dom_sf"/>
</dbReference>
<dbReference type="PROSITE" id="PS51826">
    <property type="entry name" value="PSBD"/>
    <property type="match status" value="1"/>
</dbReference>
<dbReference type="CDD" id="cd06849">
    <property type="entry name" value="lipoyl_domain"/>
    <property type="match status" value="1"/>
</dbReference>
<dbReference type="GO" id="GO:0006086">
    <property type="term" value="P:pyruvate decarboxylation to acetyl-CoA"/>
    <property type="evidence" value="ECO:0007669"/>
    <property type="project" value="InterPro"/>
</dbReference>
<dbReference type="Proteomes" id="UP000295765">
    <property type="component" value="Unassembled WGS sequence"/>
</dbReference>
<sequence length="380" mass="39296">MPSLGSDMEAGTLLEWRIAPGDAVSRGDVVAVVDTFKGAIDVEIFETGVVEEILVPVGEKVPVGTPLARLRVEGEPAAAPVAAAPAAPVPAAAAVAPPAAVPAPGGRLRASPAARQRAAAAGIDLATLRGSGPQGALTLADVERAIAVRPAARAMAPAERLAGMRQAIAAAMLRSKREIPHYYLGTTLDMARALAWLEEENARRPVTGRLLAGVLLLKAVALALRQAPELNGHWLDGGFRPGSGIHVGTAIALRGGGLVAPALHAADAATPDQLMAELRQLVQRARAGSLRSSELADATITVTSLGEQGVDTVYGIIHPPQVALVGFGRIAERPWVVDGRVVARPLLQATLSADHRASDGHRGARFLALVESLLQEPETL</sequence>
<dbReference type="InterPro" id="IPR004167">
    <property type="entry name" value="PSBD"/>
</dbReference>
<evidence type="ECO:0000256" key="3">
    <source>
        <dbReference type="ARBA" id="ARBA00022823"/>
    </source>
</evidence>
<feature type="domain" description="Lipoyl-binding" evidence="5">
    <location>
        <begin position="1"/>
        <end position="71"/>
    </location>
</feature>
<keyword evidence="4 7" id="KW-0808">Transferase</keyword>
<dbReference type="EC" id="2.3.1.-" evidence="4"/>
<reference evidence="7 8" key="1">
    <citation type="submission" date="2019-03" db="EMBL/GenBank/DDBJ databases">
        <title>Genomic Encyclopedia of Type Strains, Phase IV (KMG-IV): sequencing the most valuable type-strain genomes for metagenomic binning, comparative biology and taxonomic classification.</title>
        <authorList>
            <person name="Goeker M."/>
        </authorList>
    </citation>
    <scope>NUCLEOTIDE SEQUENCE [LARGE SCALE GENOMIC DNA]</scope>
    <source>
        <strain evidence="7 8">DSM 25287</strain>
    </source>
</reference>
<dbReference type="InterPro" id="IPR036625">
    <property type="entry name" value="E3-bd_dom_sf"/>
</dbReference>
<evidence type="ECO:0000256" key="2">
    <source>
        <dbReference type="ARBA" id="ARBA00007317"/>
    </source>
</evidence>
<proteinExistence type="inferred from homology"/>
<dbReference type="SUPFAM" id="SSF52777">
    <property type="entry name" value="CoA-dependent acyltransferases"/>
    <property type="match status" value="1"/>
</dbReference>
<evidence type="ECO:0000256" key="4">
    <source>
        <dbReference type="RuleBase" id="RU003423"/>
    </source>
</evidence>
<dbReference type="PROSITE" id="PS50968">
    <property type="entry name" value="BIOTINYL_LIPOYL"/>
    <property type="match status" value="1"/>
</dbReference>
<dbReference type="Pfam" id="PF00364">
    <property type="entry name" value="Biotin_lipoyl"/>
    <property type="match status" value="1"/>
</dbReference>
<dbReference type="InterPro" id="IPR000089">
    <property type="entry name" value="Biotin_lipoyl"/>
</dbReference>
<comment type="caution">
    <text evidence="7">The sequence shown here is derived from an EMBL/GenBank/DDBJ whole genome shotgun (WGS) entry which is preliminary data.</text>
</comment>
<feature type="domain" description="Peripheral subunit-binding (PSBD)" evidence="6">
    <location>
        <begin position="109"/>
        <end position="146"/>
    </location>
</feature>
<evidence type="ECO:0000259" key="5">
    <source>
        <dbReference type="PROSITE" id="PS50968"/>
    </source>
</evidence>
<dbReference type="PANTHER" id="PTHR23151">
    <property type="entry name" value="DIHYDROLIPOAMIDE ACETYL/SUCCINYL-TRANSFERASE-RELATED"/>
    <property type="match status" value="1"/>
</dbReference>
<dbReference type="GO" id="GO:0045254">
    <property type="term" value="C:pyruvate dehydrogenase complex"/>
    <property type="evidence" value="ECO:0007669"/>
    <property type="project" value="InterPro"/>
</dbReference>
<comment type="cofactor">
    <cofactor evidence="1 4">
        <name>(R)-lipoate</name>
        <dbReference type="ChEBI" id="CHEBI:83088"/>
    </cofactor>
</comment>
<dbReference type="InterPro" id="IPR045257">
    <property type="entry name" value="E2/Pdx1"/>
</dbReference>
<dbReference type="SUPFAM" id="SSF47005">
    <property type="entry name" value="Peripheral subunit-binding domain of 2-oxo acid dehydrogenase complex"/>
    <property type="match status" value="1"/>
</dbReference>
<dbReference type="PANTHER" id="PTHR23151:SF90">
    <property type="entry name" value="DIHYDROLIPOYLLYSINE-RESIDUE ACETYLTRANSFERASE COMPONENT OF PYRUVATE DEHYDROGENASE COMPLEX, MITOCHONDRIAL-RELATED"/>
    <property type="match status" value="1"/>
</dbReference>
<dbReference type="InterPro" id="IPR001078">
    <property type="entry name" value="2-oxoacid_DH_actylTfrase"/>
</dbReference>
<dbReference type="Gene3D" id="3.30.559.10">
    <property type="entry name" value="Chloramphenicol acetyltransferase-like domain"/>
    <property type="match status" value="1"/>
</dbReference>
<keyword evidence="3 4" id="KW-0450">Lipoyl</keyword>